<evidence type="ECO:0000256" key="1">
    <source>
        <dbReference type="SAM" id="MobiDB-lite"/>
    </source>
</evidence>
<evidence type="ECO:0000256" key="2">
    <source>
        <dbReference type="SAM" id="Phobius"/>
    </source>
</evidence>
<comment type="caution">
    <text evidence="3">The sequence shown here is derived from an EMBL/GenBank/DDBJ whole genome shotgun (WGS) entry which is preliminary data.</text>
</comment>
<name>A0ABS8NNM2_9BACT</name>
<keyword evidence="2" id="KW-1133">Transmembrane helix</keyword>
<feature type="compositionally biased region" description="Polar residues" evidence="1">
    <location>
        <begin position="9"/>
        <end position="32"/>
    </location>
</feature>
<keyword evidence="4" id="KW-1185">Reference proteome</keyword>
<proteinExistence type="predicted"/>
<dbReference type="Proteomes" id="UP001430306">
    <property type="component" value="Unassembled WGS sequence"/>
</dbReference>
<dbReference type="RefSeq" id="WP_230276759.1">
    <property type="nucleotide sequence ID" value="NZ_JAJKFW010000063.1"/>
</dbReference>
<protein>
    <recommendedName>
        <fullName evidence="5">Transmembrane protein</fullName>
    </recommendedName>
</protein>
<organism evidence="3 4">
    <name type="scientific">Rhodopirellula halodulae</name>
    <dbReference type="NCBI Taxonomy" id="2894198"/>
    <lineage>
        <taxon>Bacteria</taxon>
        <taxon>Pseudomonadati</taxon>
        <taxon>Planctomycetota</taxon>
        <taxon>Planctomycetia</taxon>
        <taxon>Pirellulales</taxon>
        <taxon>Pirellulaceae</taxon>
        <taxon>Rhodopirellula</taxon>
    </lineage>
</organism>
<keyword evidence="2" id="KW-0472">Membrane</keyword>
<evidence type="ECO:0000313" key="3">
    <source>
        <dbReference type="EMBL" id="MCC9645111.1"/>
    </source>
</evidence>
<gene>
    <name evidence="3" type="ORF">LOC71_22765</name>
</gene>
<feature type="region of interest" description="Disordered" evidence="1">
    <location>
        <begin position="7"/>
        <end position="48"/>
    </location>
</feature>
<sequence>MIALIERTMSPSTRFPSVPTESVHASDNQVQQDRLLGPPLNEPTPEMSETYDENRFLVRLIAVMAVLLLTPAVLVFGVLIVSPDFFAFDITPDKDFTNWRPGQHPD</sequence>
<dbReference type="EMBL" id="JAJKFW010000063">
    <property type="protein sequence ID" value="MCC9645111.1"/>
    <property type="molecule type" value="Genomic_DNA"/>
</dbReference>
<feature type="transmembrane region" description="Helical" evidence="2">
    <location>
        <begin position="56"/>
        <end position="81"/>
    </location>
</feature>
<reference evidence="3" key="1">
    <citation type="submission" date="2021-11" db="EMBL/GenBank/DDBJ databases">
        <title>Genome sequence.</title>
        <authorList>
            <person name="Sun Q."/>
        </authorList>
    </citation>
    <scope>NUCLEOTIDE SEQUENCE</scope>
    <source>
        <strain evidence="3">JC740</strain>
    </source>
</reference>
<keyword evidence="2" id="KW-0812">Transmembrane</keyword>
<accession>A0ABS8NNM2</accession>
<evidence type="ECO:0008006" key="5">
    <source>
        <dbReference type="Google" id="ProtNLM"/>
    </source>
</evidence>
<evidence type="ECO:0000313" key="4">
    <source>
        <dbReference type="Proteomes" id="UP001430306"/>
    </source>
</evidence>